<comment type="caution">
    <text evidence="11">The sequence shown here is derived from an EMBL/GenBank/DDBJ whole genome shotgun (WGS) entry which is preliminary data.</text>
</comment>
<evidence type="ECO:0000256" key="8">
    <source>
        <dbReference type="ARBA" id="ARBA00047550"/>
    </source>
</evidence>
<reference evidence="11 12" key="1">
    <citation type="submission" date="2012-10" db="EMBL/GenBank/DDBJ databases">
        <title>Genome sequencing and analysis of entomopathogenic fungi Beauveria bassiana D1-5.</title>
        <authorList>
            <person name="Li Q."/>
            <person name="Wang L."/>
            <person name="Zhang Z."/>
            <person name="Wang Q."/>
            <person name="Ren J."/>
            <person name="Wang M."/>
            <person name="Xu W."/>
            <person name="Wang J."/>
            <person name="Lu Y."/>
            <person name="Du Q."/>
            <person name="Sun Z."/>
        </authorList>
    </citation>
    <scope>NUCLEOTIDE SEQUENCE [LARGE SCALE GENOMIC DNA]</scope>
    <source>
        <strain evidence="11 12">D1-5</strain>
    </source>
</reference>
<keyword evidence="5" id="KW-0686">Riboflavin biosynthesis</keyword>
<dbReference type="EMBL" id="ANFO01000049">
    <property type="protein sequence ID" value="KGQ13253.1"/>
    <property type="molecule type" value="Genomic_DNA"/>
</dbReference>
<dbReference type="Gene3D" id="3.40.430.10">
    <property type="entry name" value="Dihydrofolate Reductase, subunit A"/>
    <property type="match status" value="1"/>
</dbReference>
<proteinExistence type="inferred from homology"/>
<evidence type="ECO:0000256" key="1">
    <source>
        <dbReference type="ARBA" id="ARBA00003555"/>
    </source>
</evidence>
<dbReference type="InterPro" id="IPR050765">
    <property type="entry name" value="Riboflavin_Biosynth_HTPR"/>
</dbReference>
<protein>
    <recommendedName>
        <fullName evidence="4">2,5-diamino-6-ribosylamino-4(3H)-pyrimidinone 5'-phosphate reductase</fullName>
        <ecNumber evidence="3">1.1.1.302</ecNumber>
    </recommendedName>
    <alternativeName>
        <fullName evidence="7">2,5-diamino-6-(5-phospho-D-ribosylamino)pyrimidin-4(3H)-one reductase</fullName>
    </alternativeName>
    <alternativeName>
        <fullName evidence="6">2,5-diamino-6-ribitylamino-4(3H)-pyrimidinone 5'-phosphate synthase</fullName>
    </alternativeName>
</protein>
<feature type="domain" description="Bacterial bifunctional deaminase-reductase C-terminal" evidence="10">
    <location>
        <begin position="5"/>
        <end position="154"/>
    </location>
</feature>
<dbReference type="InterPro" id="IPR024072">
    <property type="entry name" value="DHFR-like_dom_sf"/>
</dbReference>
<gene>
    <name evidence="11" type="ORF">BBAD15_g976</name>
</gene>
<evidence type="ECO:0000256" key="9">
    <source>
        <dbReference type="ARBA" id="ARBA00049020"/>
    </source>
</evidence>
<evidence type="ECO:0000313" key="11">
    <source>
        <dbReference type="EMBL" id="KGQ13253.1"/>
    </source>
</evidence>
<dbReference type="GO" id="GO:0009231">
    <property type="term" value="P:riboflavin biosynthetic process"/>
    <property type="evidence" value="ECO:0007669"/>
    <property type="project" value="UniProtKB-KW"/>
</dbReference>
<evidence type="ECO:0000256" key="2">
    <source>
        <dbReference type="ARBA" id="ARBA00009723"/>
    </source>
</evidence>
<dbReference type="GO" id="GO:0008703">
    <property type="term" value="F:5-amino-6-(5-phosphoribosylamino)uracil reductase activity"/>
    <property type="evidence" value="ECO:0007669"/>
    <property type="project" value="InterPro"/>
</dbReference>
<dbReference type="HOGENOM" id="CLU_990416_0_0_1"/>
<evidence type="ECO:0000259" key="10">
    <source>
        <dbReference type="Pfam" id="PF01872"/>
    </source>
</evidence>
<dbReference type="PANTHER" id="PTHR38011:SF11">
    <property type="entry name" value="2,5-DIAMINO-6-RIBOSYLAMINO-4(3H)-PYRIMIDINONE 5'-PHOSPHATE REDUCTASE"/>
    <property type="match status" value="1"/>
</dbReference>
<comment type="catalytic activity">
    <reaction evidence="8">
        <text>2,5-diamino-6-(1-D-ribitylamino)pyrimidin-4(3H)-one 5'-phosphate + NAD(+) = 2,5-diamino-6-(1-D-ribosylamino)pyrimidin-4(3H)-one 5'-phosphate + NADH + H(+)</text>
        <dbReference type="Rhea" id="RHEA:27274"/>
        <dbReference type="ChEBI" id="CHEBI:15378"/>
        <dbReference type="ChEBI" id="CHEBI:57540"/>
        <dbReference type="ChEBI" id="CHEBI:57945"/>
        <dbReference type="ChEBI" id="CHEBI:58890"/>
        <dbReference type="ChEBI" id="CHEBI:59545"/>
        <dbReference type="EC" id="1.1.1.302"/>
    </reaction>
</comment>
<comment type="function">
    <text evidence="1">Catalyzes an early step in riboflavin biosynthesis, the NADPH-dependent reduction of the ribose side chain of 2,5-diamino-6-ribosylamino-4(3H)-pyrimidinone 5'-phosphate, yielding 2,5-diamino-6-ribitylamino-4(3H)-pyrimidinone 5'-phosphate.</text>
</comment>
<name>A0A0A2W043_BEABA</name>
<evidence type="ECO:0000256" key="4">
    <source>
        <dbReference type="ARBA" id="ARBA00015035"/>
    </source>
</evidence>
<evidence type="ECO:0000256" key="6">
    <source>
        <dbReference type="ARBA" id="ARBA00030073"/>
    </source>
</evidence>
<dbReference type="STRING" id="1245745.A0A0A2W043"/>
<dbReference type="Pfam" id="PF14552">
    <property type="entry name" value="Tautomerase_2"/>
    <property type="match status" value="1"/>
</dbReference>
<dbReference type="InterPro" id="IPR014347">
    <property type="entry name" value="Tautomerase/MIF_sf"/>
</dbReference>
<dbReference type="SUPFAM" id="SSF55331">
    <property type="entry name" value="Tautomerase/MIF"/>
    <property type="match status" value="1"/>
</dbReference>
<dbReference type="Proteomes" id="UP000030106">
    <property type="component" value="Unassembled WGS sequence"/>
</dbReference>
<dbReference type="SUPFAM" id="SSF53597">
    <property type="entry name" value="Dihydrofolate reductase-like"/>
    <property type="match status" value="1"/>
</dbReference>
<dbReference type="Pfam" id="PF01872">
    <property type="entry name" value="RibD_C"/>
    <property type="match status" value="1"/>
</dbReference>
<comment type="similarity">
    <text evidence="2">Belongs to the HTP reductase family.</text>
</comment>
<comment type="catalytic activity">
    <reaction evidence="9">
        <text>2,5-diamino-6-(1-D-ribitylamino)pyrimidin-4(3H)-one 5'-phosphate + NADP(+) = 2,5-diamino-6-(1-D-ribosylamino)pyrimidin-4(3H)-one 5'-phosphate + NADPH + H(+)</text>
        <dbReference type="Rhea" id="RHEA:27278"/>
        <dbReference type="ChEBI" id="CHEBI:15378"/>
        <dbReference type="ChEBI" id="CHEBI:57783"/>
        <dbReference type="ChEBI" id="CHEBI:58349"/>
        <dbReference type="ChEBI" id="CHEBI:58890"/>
        <dbReference type="ChEBI" id="CHEBI:59545"/>
        <dbReference type="EC" id="1.1.1.302"/>
    </reaction>
</comment>
<evidence type="ECO:0000256" key="5">
    <source>
        <dbReference type="ARBA" id="ARBA00022619"/>
    </source>
</evidence>
<sequence>MANLVYYVAATLDGYIADQQHHLDWLMSFPLGDDATPYDDFYQTVGAVIMGAETYGWILDNSPEAWPYADVPAFIVTHRSLSVPEGQNITLVQGEAAAIAAQARRAAEGKDVWLVGGGKTAAMFAEAGELQRLFITQIPVVIGAGIPLLPTMPVFTITLRKTGTLDKKRISAAIHAATVTTGYPHNDLFQRFISLDDDSLYVDPTYPDLERPRSANFVLIEAVLSSGSPDARKHLLLESLVHELGLIGVDSNDLMVLFSEVDRLNSSFGGGRRASPVSMSQ</sequence>
<dbReference type="EC" id="1.1.1.302" evidence="3"/>
<organism evidence="11 12">
    <name type="scientific">Beauveria bassiana D1-5</name>
    <dbReference type="NCBI Taxonomy" id="1245745"/>
    <lineage>
        <taxon>Eukaryota</taxon>
        <taxon>Fungi</taxon>
        <taxon>Dikarya</taxon>
        <taxon>Ascomycota</taxon>
        <taxon>Pezizomycotina</taxon>
        <taxon>Sordariomycetes</taxon>
        <taxon>Hypocreomycetidae</taxon>
        <taxon>Hypocreales</taxon>
        <taxon>Cordycipitaceae</taxon>
        <taxon>Beauveria</taxon>
    </lineage>
</organism>
<dbReference type="PANTHER" id="PTHR38011">
    <property type="entry name" value="DIHYDROFOLATE REDUCTASE FAMILY PROTEIN (AFU_ORTHOLOGUE AFUA_8G06820)"/>
    <property type="match status" value="1"/>
</dbReference>
<dbReference type="AlphaFoldDB" id="A0A0A2W043"/>
<evidence type="ECO:0000256" key="3">
    <source>
        <dbReference type="ARBA" id="ARBA00012851"/>
    </source>
</evidence>
<accession>A0A0A2W043</accession>
<evidence type="ECO:0000313" key="12">
    <source>
        <dbReference type="Proteomes" id="UP000030106"/>
    </source>
</evidence>
<evidence type="ECO:0000256" key="7">
    <source>
        <dbReference type="ARBA" id="ARBA00031630"/>
    </source>
</evidence>
<dbReference type="InterPro" id="IPR037479">
    <property type="entry name" value="Tauto_MSAD"/>
</dbReference>
<dbReference type="InterPro" id="IPR002734">
    <property type="entry name" value="RibDG_C"/>
</dbReference>